<accession>A0ACB6ZDQ3</accession>
<dbReference type="EMBL" id="MU118028">
    <property type="protein sequence ID" value="KAF9647692.1"/>
    <property type="molecule type" value="Genomic_DNA"/>
</dbReference>
<proteinExistence type="predicted"/>
<sequence>MDTNPRGRRRGGGLESLNAAMEAMDIAEERSGIAPAKAAFGSVSTLLTKITGSMINDQDYVELGLYCADICEALDRGMNGNGLDELSQSLGETINRFATTVAEIRRKVVEQSRRNAASPLLPAKNDKRMIAAWKSDLNKILHVFNTELAVNAHVMVASIRDDVSRIREEIGDQVRSAQTRSTTSNIMESTVSLLHSIPPGELPPPPPRACFGREELIEKVVGLTQNLTPIALIGVGGIGKTSIALTVLHDKRTKERFGNNRRFIRCDQFPASCLHFLSRLSAVIGADIENPQDLAPLRPFLSSKEMFVVLDNAESILDPQAAGTQGIDGVVEELSQISNICLCITSRISTVPPDCESLEIPTLSMEAARDAFYRIYKNGEQSDSVNNILKQLDFHPLSITLLATVAHHNKWDTSRLAKEWEKQRTGALRAQRDKSLAAAIELSLASPTFIELGCDARDLLGVIAFFPQGANENNLEWLFPTISDKENILDKFCLLSLTYRSNGFVTTLAPLRDYLSPKGPGFTPLLHTTKENYFSKLSVFVEPGEPGFEEARWITSEDVNVEHLLDVITSTDANSDHVWLACAYFMEHLYSHRPRLVALGPKVEELPDNHPFKPFCLSQLSRLFESVGNRAECKRLLIHVLKLWRERGDDLEVAETLRLLSHANRLLVIYEEGIVQANEALKIYRRHNHISGQAQSLQNLAFLLHDDRQFDAAETAVSQAMISHQTSTTNLTSANATVSSAVGVRECTHPH</sequence>
<organism evidence="1 2">
    <name type="scientific">Thelephora ganbajun</name>
    <name type="common">Ganba fungus</name>
    <dbReference type="NCBI Taxonomy" id="370292"/>
    <lineage>
        <taxon>Eukaryota</taxon>
        <taxon>Fungi</taxon>
        <taxon>Dikarya</taxon>
        <taxon>Basidiomycota</taxon>
        <taxon>Agaricomycotina</taxon>
        <taxon>Agaricomycetes</taxon>
        <taxon>Thelephorales</taxon>
        <taxon>Thelephoraceae</taxon>
        <taxon>Thelephora</taxon>
    </lineage>
</organism>
<evidence type="ECO:0000313" key="1">
    <source>
        <dbReference type="EMBL" id="KAF9647692.1"/>
    </source>
</evidence>
<evidence type="ECO:0000313" key="2">
    <source>
        <dbReference type="Proteomes" id="UP000886501"/>
    </source>
</evidence>
<protein>
    <submittedName>
        <fullName evidence="1">Uncharacterized protein</fullName>
    </submittedName>
</protein>
<keyword evidence="2" id="KW-1185">Reference proteome</keyword>
<gene>
    <name evidence="1" type="ORF">BDM02DRAFT_3261539</name>
</gene>
<reference evidence="1" key="2">
    <citation type="journal article" date="2020" name="Nat. Commun.">
        <title>Large-scale genome sequencing of mycorrhizal fungi provides insights into the early evolution of symbiotic traits.</title>
        <authorList>
            <person name="Miyauchi S."/>
            <person name="Kiss E."/>
            <person name="Kuo A."/>
            <person name="Drula E."/>
            <person name="Kohler A."/>
            <person name="Sanchez-Garcia M."/>
            <person name="Morin E."/>
            <person name="Andreopoulos B."/>
            <person name="Barry K.W."/>
            <person name="Bonito G."/>
            <person name="Buee M."/>
            <person name="Carver A."/>
            <person name="Chen C."/>
            <person name="Cichocki N."/>
            <person name="Clum A."/>
            <person name="Culley D."/>
            <person name="Crous P.W."/>
            <person name="Fauchery L."/>
            <person name="Girlanda M."/>
            <person name="Hayes R.D."/>
            <person name="Keri Z."/>
            <person name="LaButti K."/>
            <person name="Lipzen A."/>
            <person name="Lombard V."/>
            <person name="Magnuson J."/>
            <person name="Maillard F."/>
            <person name="Murat C."/>
            <person name="Nolan M."/>
            <person name="Ohm R.A."/>
            <person name="Pangilinan J."/>
            <person name="Pereira M.F."/>
            <person name="Perotto S."/>
            <person name="Peter M."/>
            <person name="Pfister S."/>
            <person name="Riley R."/>
            <person name="Sitrit Y."/>
            <person name="Stielow J.B."/>
            <person name="Szollosi G."/>
            <person name="Zifcakova L."/>
            <person name="Stursova M."/>
            <person name="Spatafora J.W."/>
            <person name="Tedersoo L."/>
            <person name="Vaario L.M."/>
            <person name="Yamada A."/>
            <person name="Yan M."/>
            <person name="Wang P."/>
            <person name="Xu J."/>
            <person name="Bruns T."/>
            <person name="Baldrian P."/>
            <person name="Vilgalys R."/>
            <person name="Dunand C."/>
            <person name="Henrissat B."/>
            <person name="Grigoriev I.V."/>
            <person name="Hibbett D."/>
            <person name="Nagy L.G."/>
            <person name="Martin F.M."/>
        </authorList>
    </citation>
    <scope>NUCLEOTIDE SEQUENCE</scope>
    <source>
        <strain evidence="1">P2</strain>
    </source>
</reference>
<dbReference type="Proteomes" id="UP000886501">
    <property type="component" value="Unassembled WGS sequence"/>
</dbReference>
<comment type="caution">
    <text evidence="1">The sequence shown here is derived from an EMBL/GenBank/DDBJ whole genome shotgun (WGS) entry which is preliminary data.</text>
</comment>
<name>A0ACB6ZDQ3_THEGA</name>
<reference evidence="1" key="1">
    <citation type="submission" date="2019-10" db="EMBL/GenBank/DDBJ databases">
        <authorList>
            <consortium name="DOE Joint Genome Institute"/>
            <person name="Kuo A."/>
            <person name="Miyauchi S."/>
            <person name="Kiss E."/>
            <person name="Drula E."/>
            <person name="Kohler A."/>
            <person name="Sanchez-Garcia M."/>
            <person name="Andreopoulos B."/>
            <person name="Barry K.W."/>
            <person name="Bonito G."/>
            <person name="Buee M."/>
            <person name="Carver A."/>
            <person name="Chen C."/>
            <person name="Cichocki N."/>
            <person name="Clum A."/>
            <person name="Culley D."/>
            <person name="Crous P.W."/>
            <person name="Fauchery L."/>
            <person name="Girlanda M."/>
            <person name="Hayes R."/>
            <person name="Keri Z."/>
            <person name="Labutti K."/>
            <person name="Lipzen A."/>
            <person name="Lombard V."/>
            <person name="Magnuson J."/>
            <person name="Maillard F."/>
            <person name="Morin E."/>
            <person name="Murat C."/>
            <person name="Nolan M."/>
            <person name="Ohm R."/>
            <person name="Pangilinan J."/>
            <person name="Pereira M."/>
            <person name="Perotto S."/>
            <person name="Peter M."/>
            <person name="Riley R."/>
            <person name="Sitrit Y."/>
            <person name="Stielow B."/>
            <person name="Szollosi G."/>
            <person name="Zifcakova L."/>
            <person name="Stursova M."/>
            <person name="Spatafora J.W."/>
            <person name="Tedersoo L."/>
            <person name="Vaario L.-M."/>
            <person name="Yamada A."/>
            <person name="Yan M."/>
            <person name="Wang P."/>
            <person name="Xu J."/>
            <person name="Bruns T."/>
            <person name="Baldrian P."/>
            <person name="Vilgalys R."/>
            <person name="Henrissat B."/>
            <person name="Grigoriev I.V."/>
            <person name="Hibbett D."/>
            <person name="Nagy L.G."/>
            <person name="Martin F.M."/>
        </authorList>
    </citation>
    <scope>NUCLEOTIDE SEQUENCE</scope>
    <source>
        <strain evidence="1">P2</strain>
    </source>
</reference>